<dbReference type="Gene3D" id="3.60.21.10">
    <property type="match status" value="1"/>
</dbReference>
<name>A0A1I2FZK1_9MICO</name>
<dbReference type="InterPro" id="IPR029052">
    <property type="entry name" value="Metallo-depent_PP-like"/>
</dbReference>
<evidence type="ECO:0000256" key="1">
    <source>
        <dbReference type="SAM" id="MobiDB-lite"/>
    </source>
</evidence>
<dbReference type="SUPFAM" id="SSF56300">
    <property type="entry name" value="Metallo-dependent phosphatases"/>
    <property type="match status" value="1"/>
</dbReference>
<feature type="domain" description="Calcineurin-like phosphoesterase" evidence="3">
    <location>
        <begin position="352"/>
        <end position="426"/>
    </location>
</feature>
<keyword evidence="2" id="KW-0812">Transmembrane</keyword>
<dbReference type="EMBL" id="FONZ01000002">
    <property type="protein sequence ID" value="SFF10130.1"/>
    <property type="molecule type" value="Genomic_DNA"/>
</dbReference>
<dbReference type="Pfam" id="PF00149">
    <property type="entry name" value="Metallophos"/>
    <property type="match status" value="1"/>
</dbReference>
<accession>A0A1I2FZK1</accession>
<organism evidence="4 5">
    <name type="scientific">Flavimobilis marinus</name>
    <dbReference type="NCBI Taxonomy" id="285351"/>
    <lineage>
        <taxon>Bacteria</taxon>
        <taxon>Bacillati</taxon>
        <taxon>Actinomycetota</taxon>
        <taxon>Actinomycetes</taxon>
        <taxon>Micrococcales</taxon>
        <taxon>Jonesiaceae</taxon>
        <taxon>Flavimobilis</taxon>
    </lineage>
</organism>
<proteinExistence type="predicted"/>
<sequence>MLACLLVALVYGFGTARADLSLGPHEARYAVTFDDTVVVDLGPLGTLEIDSPLPWVLGVDIEVKEIPADLQAVQSSLAGLEEDLAAYVQFFAGPQTTVAEVAEQLIANAALRFGGAVLVLAVVGGLGYVLLGRARRDELAGRLAPRTGQLVGGVLVAVLVVTSSTSARPRTPVGVPASAVFADTPLEGARITGRLSGIIDTYGAQVLDVYRDNERFYDDAERAVRVAWAERAAQEERAATLLAAATAPRAGDMGGQVDGGESGPADDGAPEDAGTPEGDAAPDGAAAPTPPAPEPVSDPSPPATPSTTPSTDPTNDPSTEATPTDSGERLAGVGEAVPEDADGQAVEADLVPLLVVSDLHCNVGMARAITAVAELSRAQVILDAGDTTMNGTSVERFCVSAFADAAPRGVPYVISTGNHDSAETGAQARAAGMTVLDGEVVEVAGVRILGDADPNETRPGQATRATGEETPQEAGVRLADVACAADVDLLLIHTPYVGSTTLDRGCAPVQVSGHLHRRVGPVQHGLGMRYGSASTAGAVEGELTIGPLRGVAQMTVLRFDPEARRMVDLRVVTLAPSGAVEVGAAVRFPRPVLVVTVEGADEIE</sequence>
<evidence type="ECO:0000259" key="3">
    <source>
        <dbReference type="Pfam" id="PF00149"/>
    </source>
</evidence>
<dbReference type="GO" id="GO:0016787">
    <property type="term" value="F:hydrolase activity"/>
    <property type="evidence" value="ECO:0007669"/>
    <property type="project" value="InterPro"/>
</dbReference>
<keyword evidence="2" id="KW-0472">Membrane</keyword>
<keyword evidence="2" id="KW-1133">Transmembrane helix</keyword>
<feature type="compositionally biased region" description="Gly residues" evidence="1">
    <location>
        <begin position="252"/>
        <end position="262"/>
    </location>
</feature>
<evidence type="ECO:0000313" key="5">
    <source>
        <dbReference type="Proteomes" id="UP000198520"/>
    </source>
</evidence>
<keyword evidence="5" id="KW-1185">Reference proteome</keyword>
<dbReference type="AlphaFoldDB" id="A0A1I2FZK1"/>
<feature type="region of interest" description="Disordered" evidence="1">
    <location>
        <begin position="451"/>
        <end position="472"/>
    </location>
</feature>
<feature type="compositionally biased region" description="Low complexity" evidence="1">
    <location>
        <begin position="272"/>
        <end position="287"/>
    </location>
</feature>
<protein>
    <submittedName>
        <fullName evidence="4">Predicted phosphoesterase</fullName>
    </submittedName>
</protein>
<feature type="compositionally biased region" description="Low complexity" evidence="1">
    <location>
        <begin position="305"/>
        <end position="320"/>
    </location>
</feature>
<evidence type="ECO:0000256" key="2">
    <source>
        <dbReference type="SAM" id="Phobius"/>
    </source>
</evidence>
<evidence type="ECO:0000313" key="4">
    <source>
        <dbReference type="EMBL" id="SFF10130.1"/>
    </source>
</evidence>
<dbReference type="Proteomes" id="UP000198520">
    <property type="component" value="Unassembled WGS sequence"/>
</dbReference>
<dbReference type="InterPro" id="IPR004843">
    <property type="entry name" value="Calcineurin-like_PHP"/>
</dbReference>
<feature type="transmembrane region" description="Helical" evidence="2">
    <location>
        <begin position="109"/>
        <end position="131"/>
    </location>
</feature>
<reference evidence="5" key="1">
    <citation type="submission" date="2016-10" db="EMBL/GenBank/DDBJ databases">
        <authorList>
            <person name="Varghese N."/>
            <person name="Submissions S."/>
        </authorList>
    </citation>
    <scope>NUCLEOTIDE SEQUENCE [LARGE SCALE GENOMIC DNA]</scope>
    <source>
        <strain evidence="5">DSM 19083</strain>
    </source>
</reference>
<feature type="transmembrane region" description="Helical" evidence="2">
    <location>
        <begin position="143"/>
        <end position="162"/>
    </location>
</feature>
<gene>
    <name evidence="4" type="ORF">SAMN04488035_1595</name>
</gene>
<dbReference type="CDD" id="cd00838">
    <property type="entry name" value="MPP_superfamily"/>
    <property type="match status" value="1"/>
</dbReference>
<feature type="compositionally biased region" description="Pro residues" evidence="1">
    <location>
        <begin position="288"/>
        <end position="304"/>
    </location>
</feature>
<dbReference type="STRING" id="285351.SAMN04488035_1595"/>
<feature type="region of interest" description="Disordered" evidence="1">
    <location>
        <begin position="245"/>
        <end position="330"/>
    </location>
</feature>